<evidence type="ECO:0000313" key="5">
    <source>
        <dbReference type="RefSeq" id="XP_022328366.1"/>
    </source>
</evidence>
<keyword evidence="4" id="KW-1185">Reference proteome</keyword>
<evidence type="ECO:0000256" key="3">
    <source>
        <dbReference type="ARBA" id="ARBA00022840"/>
    </source>
</evidence>
<dbReference type="GO" id="GO:0140662">
    <property type="term" value="F:ATP-dependent protein folding chaperone"/>
    <property type="evidence" value="ECO:0007669"/>
    <property type="project" value="InterPro"/>
</dbReference>
<sequence>MEKGIESKCENLMVAAIDFGTANSGYAFSMKHDWGKVWTNVWRGGFLLSHKAPTCLLLKKDKSESWFGYEAEDKYSQLTSEDHHHDYYFFERFKMILHEDVSVTRHIKCRDIENKPLEAGEVFKHCIMCLKEHLLKEVGKNYIGTKDDDIDYVLTVPAIWGDKAKMFMREAAIKAGIKKENLTIALEPEAASIYCQYLKFAKEYTTSDTLGVVKPGTKYMVADFGGGTADITVHQKCEDNTLEEILPASGGPWGGKAVDDQFMMFLKELVGEKVWEIFKKKNMEDYLEIMRSFETKKRTIKPDKSGKTRMPMPLGFLKLCKETYGVETFKEVVEKNDLHRNNVEIIAGKLVWDNNFFRGFFKKTVDGIVKHIDDIFSESEARDINIIVMVGGFSECLLVQDAIRKNFPKATVIVPEEAGLAVLKGAVYFGHLPDAVSRRSARYTYGIQTWPEFEEGIHPKEKKVTIGQSIRCKDVFFKIVTKGEKIMPGHKKSQVFQALKSSDSNLECGVFISDSKNPKFVDESDCRLLGLLQVPLPSGPKCKMLIEETLIFGETELNFQAKDVYTGVQREINFDLLKD</sequence>
<evidence type="ECO:0000256" key="1">
    <source>
        <dbReference type="ARBA" id="ARBA00007381"/>
    </source>
</evidence>
<dbReference type="OrthoDB" id="6110756at2759"/>
<comment type="similarity">
    <text evidence="1">Belongs to the heat shock protein 70 family.</text>
</comment>
<dbReference type="KEGG" id="cvn:111127472"/>
<dbReference type="Gene3D" id="3.90.640.10">
    <property type="entry name" value="Actin, Chain A, domain 4"/>
    <property type="match status" value="1"/>
</dbReference>
<dbReference type="Gene3D" id="3.30.420.40">
    <property type="match status" value="2"/>
</dbReference>
<dbReference type="InterPro" id="IPR043129">
    <property type="entry name" value="ATPase_NBD"/>
</dbReference>
<dbReference type="GeneID" id="111127472"/>
<keyword evidence="3" id="KW-0067">ATP-binding</keyword>
<dbReference type="Pfam" id="PF00012">
    <property type="entry name" value="HSP70"/>
    <property type="match status" value="1"/>
</dbReference>
<protein>
    <submittedName>
        <fullName evidence="5">Heat shock 70 kDa protein 12A-like</fullName>
    </submittedName>
</protein>
<dbReference type="PANTHER" id="PTHR14187">
    <property type="entry name" value="ALPHA KINASE/ELONGATION FACTOR 2 KINASE"/>
    <property type="match status" value="1"/>
</dbReference>
<accession>A0A8B8DN04</accession>
<reference evidence="5" key="1">
    <citation type="submission" date="2025-08" db="UniProtKB">
        <authorList>
            <consortium name="RefSeq"/>
        </authorList>
    </citation>
    <scope>IDENTIFICATION</scope>
    <source>
        <tissue evidence="5">Whole sample</tissue>
    </source>
</reference>
<evidence type="ECO:0000313" key="4">
    <source>
        <dbReference type="Proteomes" id="UP000694844"/>
    </source>
</evidence>
<dbReference type="RefSeq" id="XP_022328366.1">
    <property type="nucleotide sequence ID" value="XM_022472658.1"/>
</dbReference>
<gene>
    <name evidence="5" type="primary">LOC111127472</name>
</gene>
<keyword evidence="2" id="KW-0547">Nucleotide-binding</keyword>
<name>A0A8B8DN04_CRAVI</name>
<dbReference type="InterPro" id="IPR013126">
    <property type="entry name" value="Hsp_70_fam"/>
</dbReference>
<dbReference type="PANTHER" id="PTHR14187:SF5">
    <property type="entry name" value="HEAT SHOCK 70 KDA PROTEIN 12A"/>
    <property type="match status" value="1"/>
</dbReference>
<dbReference type="Proteomes" id="UP000694844">
    <property type="component" value="Chromosome 3"/>
</dbReference>
<dbReference type="SUPFAM" id="SSF53067">
    <property type="entry name" value="Actin-like ATPase domain"/>
    <property type="match status" value="2"/>
</dbReference>
<dbReference type="GO" id="GO:0005524">
    <property type="term" value="F:ATP binding"/>
    <property type="evidence" value="ECO:0007669"/>
    <property type="project" value="UniProtKB-KW"/>
</dbReference>
<evidence type="ECO:0000256" key="2">
    <source>
        <dbReference type="ARBA" id="ARBA00022741"/>
    </source>
</evidence>
<dbReference type="AlphaFoldDB" id="A0A8B8DN04"/>
<dbReference type="CDD" id="cd10229">
    <property type="entry name" value="ASKHA_NBD_HSP70_HSPA12"/>
    <property type="match status" value="1"/>
</dbReference>
<organism evidence="4 5">
    <name type="scientific">Crassostrea virginica</name>
    <name type="common">Eastern oyster</name>
    <dbReference type="NCBI Taxonomy" id="6565"/>
    <lineage>
        <taxon>Eukaryota</taxon>
        <taxon>Metazoa</taxon>
        <taxon>Spiralia</taxon>
        <taxon>Lophotrochozoa</taxon>
        <taxon>Mollusca</taxon>
        <taxon>Bivalvia</taxon>
        <taxon>Autobranchia</taxon>
        <taxon>Pteriomorphia</taxon>
        <taxon>Ostreida</taxon>
        <taxon>Ostreoidea</taxon>
        <taxon>Ostreidae</taxon>
        <taxon>Crassostrea</taxon>
    </lineage>
</organism>
<proteinExistence type="inferred from homology"/>